<evidence type="ECO:0000313" key="2">
    <source>
        <dbReference type="Proteomes" id="UP000829708"/>
    </source>
</evidence>
<gene>
    <name evidence="1" type="ORF">MUG09_04295</name>
</gene>
<accession>A0ABY4DDU6</accession>
<dbReference type="RefSeq" id="WP_244773864.1">
    <property type="nucleotide sequence ID" value="NZ_CP094929.1"/>
</dbReference>
<dbReference type="Proteomes" id="UP000829708">
    <property type="component" value="Chromosome"/>
</dbReference>
<sequence length="55" mass="6461">MSYRAIDRFCHHARTGQGLACHHAIARQWNTSKGKRVVRRWLVEQGLEYPKICQP</sequence>
<protein>
    <recommendedName>
        <fullName evidence="3">HTH-like domain-containing protein</fullName>
    </recommendedName>
</protein>
<dbReference type="EMBL" id="CP094929">
    <property type="protein sequence ID" value="UOM51997.1"/>
    <property type="molecule type" value="Genomic_DNA"/>
</dbReference>
<evidence type="ECO:0000313" key="1">
    <source>
        <dbReference type="EMBL" id="UOM51997.1"/>
    </source>
</evidence>
<reference evidence="2" key="1">
    <citation type="journal article" date="2024" name="J Bioinform Genom">
        <title>Complete genome sequence of the type strain bacterium Sphaerochaeta associata GLS2t (VKM B-2742)t.</title>
        <authorList>
            <person name="Troshina O.Y."/>
            <person name="Tepeeva A.N."/>
            <person name="Arzamasceva V.O."/>
            <person name="Whitman W.B."/>
            <person name="Varghese N."/>
            <person name="Shapiro N."/>
            <person name="Woyke T."/>
            <person name="Kripides N.C."/>
            <person name="Vasilenko O.V."/>
        </authorList>
    </citation>
    <scope>NUCLEOTIDE SEQUENCE [LARGE SCALE GENOMIC DNA]</scope>
    <source>
        <strain evidence="2">GLS2T</strain>
    </source>
</reference>
<evidence type="ECO:0008006" key="3">
    <source>
        <dbReference type="Google" id="ProtNLM"/>
    </source>
</evidence>
<keyword evidence="2" id="KW-1185">Reference proteome</keyword>
<name>A0ABY4DDU6_9SPIR</name>
<proteinExistence type="predicted"/>
<organism evidence="1 2">
    <name type="scientific">Sphaerochaeta associata</name>
    <dbReference type="NCBI Taxonomy" id="1129264"/>
    <lineage>
        <taxon>Bacteria</taxon>
        <taxon>Pseudomonadati</taxon>
        <taxon>Spirochaetota</taxon>
        <taxon>Spirochaetia</taxon>
        <taxon>Spirochaetales</taxon>
        <taxon>Sphaerochaetaceae</taxon>
        <taxon>Sphaerochaeta</taxon>
    </lineage>
</organism>